<dbReference type="InterPro" id="IPR050623">
    <property type="entry name" value="Glucan_succinyl_AcylTrfase"/>
</dbReference>
<organism evidence="3 4">
    <name type="scientific">Clostridium intestinale DSM 6191</name>
    <dbReference type="NCBI Taxonomy" id="1121320"/>
    <lineage>
        <taxon>Bacteria</taxon>
        <taxon>Bacillati</taxon>
        <taxon>Bacillota</taxon>
        <taxon>Clostridia</taxon>
        <taxon>Eubacteriales</taxon>
        <taxon>Clostridiaceae</taxon>
        <taxon>Clostridium</taxon>
    </lineage>
</organism>
<keyword evidence="1" id="KW-0812">Transmembrane</keyword>
<protein>
    <submittedName>
        <fullName evidence="3">Acyltransferase family protein</fullName>
    </submittedName>
</protein>
<feature type="transmembrane region" description="Helical" evidence="1">
    <location>
        <begin position="199"/>
        <end position="216"/>
    </location>
</feature>
<proteinExistence type="predicted"/>
<keyword evidence="1" id="KW-0472">Membrane</keyword>
<keyword evidence="3" id="KW-0012">Acyltransferase</keyword>
<feature type="transmembrane region" description="Helical" evidence="1">
    <location>
        <begin position="254"/>
        <end position="273"/>
    </location>
</feature>
<feature type="transmembrane region" description="Helical" evidence="1">
    <location>
        <begin position="318"/>
        <end position="340"/>
    </location>
</feature>
<keyword evidence="3" id="KW-0808">Transferase</keyword>
<dbReference type="RefSeq" id="WP_073017917.1">
    <property type="nucleotide sequence ID" value="NZ_FQXU01000004.1"/>
</dbReference>
<evidence type="ECO:0000313" key="4">
    <source>
        <dbReference type="Proteomes" id="UP000184241"/>
    </source>
</evidence>
<dbReference type="PANTHER" id="PTHR36927">
    <property type="entry name" value="BLR4337 PROTEIN"/>
    <property type="match status" value="1"/>
</dbReference>
<dbReference type="Proteomes" id="UP000184241">
    <property type="component" value="Unassembled WGS sequence"/>
</dbReference>
<reference evidence="3 4" key="1">
    <citation type="submission" date="2016-11" db="EMBL/GenBank/DDBJ databases">
        <authorList>
            <person name="Jaros S."/>
            <person name="Januszkiewicz K."/>
            <person name="Wedrychowicz H."/>
        </authorList>
    </citation>
    <scope>NUCLEOTIDE SEQUENCE [LARGE SCALE GENOMIC DNA]</scope>
    <source>
        <strain evidence="3 4">DSM 6191</strain>
    </source>
</reference>
<dbReference type="PANTHER" id="PTHR36927:SF3">
    <property type="entry name" value="GLUCANS BIOSYNTHESIS PROTEIN C"/>
    <property type="match status" value="1"/>
</dbReference>
<dbReference type="GO" id="GO:0016747">
    <property type="term" value="F:acyltransferase activity, transferring groups other than amino-acyl groups"/>
    <property type="evidence" value="ECO:0007669"/>
    <property type="project" value="InterPro"/>
</dbReference>
<feature type="transmembrane region" description="Helical" evidence="1">
    <location>
        <begin position="41"/>
        <end position="65"/>
    </location>
</feature>
<feature type="transmembrane region" description="Helical" evidence="1">
    <location>
        <begin position="140"/>
        <end position="159"/>
    </location>
</feature>
<evidence type="ECO:0000256" key="1">
    <source>
        <dbReference type="SAM" id="Phobius"/>
    </source>
</evidence>
<feature type="transmembrane region" description="Helical" evidence="1">
    <location>
        <begin position="171"/>
        <end position="193"/>
    </location>
</feature>
<dbReference type="EMBL" id="FQXU01000004">
    <property type="protein sequence ID" value="SHH92697.1"/>
    <property type="molecule type" value="Genomic_DNA"/>
</dbReference>
<feature type="transmembrane region" description="Helical" evidence="1">
    <location>
        <begin position="228"/>
        <end position="248"/>
    </location>
</feature>
<dbReference type="AlphaFoldDB" id="A0A1M5WYQ7"/>
<name>A0A1M5WYQ7_9CLOT</name>
<gene>
    <name evidence="3" type="ORF">SAMN02745941_01330</name>
</gene>
<dbReference type="Pfam" id="PF01757">
    <property type="entry name" value="Acyl_transf_3"/>
    <property type="match status" value="1"/>
</dbReference>
<accession>A0A1M5WYQ7</accession>
<feature type="transmembrane region" description="Helical" evidence="1">
    <location>
        <begin position="86"/>
        <end position="105"/>
    </location>
</feature>
<sequence>MRKYFLDNIRWISILLLFPYHTCMIYNNWGENFYVKSSGVSILSAFIQGTSPWFMPFLFVIAGISSNYALKKRTPKEFINERRAKLLNPLLYGILFIVPIQTFFAEKFHNEYTGSYFYQYILFFTKSTDLSGYTGGFTPAHLWFIFYLFIISLLAIPIVTKYDKSNISLKVNNLSVIGLIPLFIFPLFMSLILDIGGKSIGEFFALFMLGYVVLSEDIIQEKLENNRFILFISFIILTTLNLLIIYLWKVNIGIFHDVYIRIIAWIGILGIIGMGKHYLNFSNNITKYFSKASFPIYVFHQSYVILVGYYSLKLFTPISTQVIFIILGSFILTMITYEVFRKVSFLRNMFGIKK</sequence>
<dbReference type="InterPro" id="IPR002656">
    <property type="entry name" value="Acyl_transf_3_dom"/>
</dbReference>
<feature type="domain" description="Acyltransferase 3" evidence="2">
    <location>
        <begin position="4"/>
        <end position="337"/>
    </location>
</feature>
<evidence type="ECO:0000259" key="2">
    <source>
        <dbReference type="Pfam" id="PF01757"/>
    </source>
</evidence>
<keyword evidence="1" id="KW-1133">Transmembrane helix</keyword>
<feature type="transmembrane region" description="Helical" evidence="1">
    <location>
        <begin position="12"/>
        <end position="29"/>
    </location>
</feature>
<evidence type="ECO:0000313" key="3">
    <source>
        <dbReference type="EMBL" id="SHH92697.1"/>
    </source>
</evidence>
<feature type="transmembrane region" description="Helical" evidence="1">
    <location>
        <begin position="294"/>
        <end position="312"/>
    </location>
</feature>